<keyword evidence="3" id="KW-1185">Reference proteome</keyword>
<evidence type="ECO:0000313" key="2">
    <source>
        <dbReference type="EMBL" id="KNC71411.1"/>
    </source>
</evidence>
<dbReference type="RefSeq" id="XP_014145313.1">
    <property type="nucleotide sequence ID" value="XM_014289838.1"/>
</dbReference>
<organism evidence="2 3">
    <name type="scientific">Sphaeroforma arctica JP610</name>
    <dbReference type="NCBI Taxonomy" id="667725"/>
    <lineage>
        <taxon>Eukaryota</taxon>
        <taxon>Ichthyosporea</taxon>
        <taxon>Ichthyophonida</taxon>
        <taxon>Sphaeroforma</taxon>
    </lineage>
</organism>
<proteinExistence type="predicted"/>
<dbReference type="Gene3D" id="2.40.10.10">
    <property type="entry name" value="Trypsin-like serine proteases"/>
    <property type="match status" value="1"/>
</dbReference>
<dbReference type="GeneID" id="25916553"/>
<dbReference type="Proteomes" id="UP000054560">
    <property type="component" value="Unassembled WGS sequence"/>
</dbReference>
<feature type="non-terminal residue" evidence="2">
    <location>
        <position position="91"/>
    </location>
</feature>
<evidence type="ECO:0000313" key="3">
    <source>
        <dbReference type="Proteomes" id="UP000054560"/>
    </source>
</evidence>
<dbReference type="PROSITE" id="PS00134">
    <property type="entry name" value="TRYPSIN_HIS"/>
    <property type="match status" value="1"/>
</dbReference>
<protein>
    <submittedName>
        <fullName evidence="2">Uncharacterized protein</fullName>
    </submittedName>
</protein>
<name>A0A0L0F470_9EUKA</name>
<dbReference type="EMBL" id="KQ248861">
    <property type="protein sequence ID" value="KNC71411.1"/>
    <property type="molecule type" value="Genomic_DNA"/>
</dbReference>
<dbReference type="AlphaFoldDB" id="A0A0L0F470"/>
<sequence length="91" mass="9742">MRTSCSLYAIQLLLDVSGAESTKLTGAFKQMGRTWAKTEMPAAGHVYGGAVIDGTDYPFLAVLIDDQVDHFIQVCDGSLVSDTFVLTAAHC</sequence>
<dbReference type="GO" id="GO:0004252">
    <property type="term" value="F:serine-type endopeptidase activity"/>
    <property type="evidence" value="ECO:0007669"/>
    <property type="project" value="InterPro"/>
</dbReference>
<accession>A0A0L0F470</accession>
<dbReference type="GO" id="GO:0006508">
    <property type="term" value="P:proteolysis"/>
    <property type="evidence" value="ECO:0007669"/>
    <property type="project" value="InterPro"/>
</dbReference>
<feature type="signal peptide" evidence="1">
    <location>
        <begin position="1"/>
        <end position="21"/>
    </location>
</feature>
<dbReference type="InterPro" id="IPR018114">
    <property type="entry name" value="TRYPSIN_HIS"/>
</dbReference>
<keyword evidence="1" id="KW-0732">Signal</keyword>
<evidence type="ECO:0000256" key="1">
    <source>
        <dbReference type="SAM" id="SignalP"/>
    </source>
</evidence>
<feature type="chain" id="PRO_5005538513" evidence="1">
    <location>
        <begin position="22"/>
        <end position="91"/>
    </location>
</feature>
<dbReference type="OrthoDB" id="6339452at2759"/>
<dbReference type="InterPro" id="IPR043504">
    <property type="entry name" value="Peptidase_S1_PA_chymotrypsin"/>
</dbReference>
<reference evidence="2 3" key="1">
    <citation type="submission" date="2011-02" db="EMBL/GenBank/DDBJ databases">
        <title>The Genome Sequence of Sphaeroforma arctica JP610.</title>
        <authorList>
            <consortium name="The Broad Institute Genome Sequencing Platform"/>
            <person name="Russ C."/>
            <person name="Cuomo C."/>
            <person name="Young S.K."/>
            <person name="Zeng Q."/>
            <person name="Gargeya S."/>
            <person name="Alvarado L."/>
            <person name="Berlin A."/>
            <person name="Chapman S.B."/>
            <person name="Chen Z."/>
            <person name="Freedman E."/>
            <person name="Gellesch M."/>
            <person name="Goldberg J."/>
            <person name="Griggs A."/>
            <person name="Gujja S."/>
            <person name="Heilman E."/>
            <person name="Heiman D."/>
            <person name="Howarth C."/>
            <person name="Mehta T."/>
            <person name="Neiman D."/>
            <person name="Pearson M."/>
            <person name="Roberts A."/>
            <person name="Saif S."/>
            <person name="Shea T."/>
            <person name="Shenoy N."/>
            <person name="Sisk P."/>
            <person name="Stolte C."/>
            <person name="Sykes S."/>
            <person name="White J."/>
            <person name="Yandava C."/>
            <person name="Burger G."/>
            <person name="Gray M.W."/>
            <person name="Holland P.W.H."/>
            <person name="King N."/>
            <person name="Lang F.B.F."/>
            <person name="Roger A.J."/>
            <person name="Ruiz-Trillo I."/>
            <person name="Haas B."/>
            <person name="Nusbaum C."/>
            <person name="Birren B."/>
        </authorList>
    </citation>
    <scope>NUCLEOTIDE SEQUENCE [LARGE SCALE GENOMIC DNA]</scope>
    <source>
        <strain evidence="2 3">JP610</strain>
    </source>
</reference>
<gene>
    <name evidence="2" type="ORF">SARC_16049</name>
</gene>
<dbReference type="InterPro" id="IPR009003">
    <property type="entry name" value="Peptidase_S1_PA"/>
</dbReference>
<dbReference type="SUPFAM" id="SSF50494">
    <property type="entry name" value="Trypsin-like serine proteases"/>
    <property type="match status" value="1"/>
</dbReference>